<sequence>MKKLALLLLLASCAERIPGLEVHASLRATQPVLLDVATVAIEEVQLNPCVQQAWWSPISTAYAHGVEVHDDPRLAHAPMTVDLTRADSQPLAKFTPSPGEICGVRIGFRPSTADAKWFGTTVFLEGTGFRQLATEARDVTLEIEPSFPNFSLELEATPPPAGTDAASTFEQFVSTLTVKVVR</sequence>
<protein>
    <submittedName>
        <fullName evidence="1">Uncharacterized protein</fullName>
    </submittedName>
</protein>
<proteinExistence type="predicted"/>
<organism evidence="1 2">
    <name type="scientific">Archangium gephyra</name>
    <dbReference type="NCBI Taxonomy" id="48"/>
    <lineage>
        <taxon>Bacteria</taxon>
        <taxon>Pseudomonadati</taxon>
        <taxon>Myxococcota</taxon>
        <taxon>Myxococcia</taxon>
        <taxon>Myxococcales</taxon>
        <taxon>Cystobacterineae</taxon>
        <taxon>Archangiaceae</taxon>
        <taxon>Archangium</taxon>
    </lineage>
</organism>
<gene>
    <name evidence="1" type="ORF">DI536_03285</name>
</gene>
<comment type="caution">
    <text evidence="1">The sequence shown here is derived from an EMBL/GenBank/DDBJ whole genome shotgun (WGS) entry which is preliminary data.</text>
</comment>
<accession>A0A2W5W2J0</accession>
<name>A0A2W5W2J0_9BACT</name>
<evidence type="ECO:0000313" key="2">
    <source>
        <dbReference type="Proteomes" id="UP000249061"/>
    </source>
</evidence>
<dbReference type="EMBL" id="QFQP01000002">
    <property type="protein sequence ID" value="PZR17361.1"/>
    <property type="molecule type" value="Genomic_DNA"/>
</dbReference>
<evidence type="ECO:0000313" key="1">
    <source>
        <dbReference type="EMBL" id="PZR17361.1"/>
    </source>
</evidence>
<dbReference type="AlphaFoldDB" id="A0A2W5W2J0"/>
<reference evidence="1 2" key="1">
    <citation type="submission" date="2017-08" db="EMBL/GenBank/DDBJ databases">
        <title>Infants hospitalized years apart are colonized by the same room-sourced microbial strains.</title>
        <authorList>
            <person name="Brooks B."/>
            <person name="Olm M.R."/>
            <person name="Firek B.A."/>
            <person name="Baker R."/>
            <person name="Thomas B.C."/>
            <person name="Morowitz M.J."/>
            <person name="Banfield J.F."/>
        </authorList>
    </citation>
    <scope>NUCLEOTIDE SEQUENCE [LARGE SCALE GENOMIC DNA]</scope>
    <source>
        <strain evidence="1">S2_003_000_R2_14</strain>
    </source>
</reference>
<dbReference type="Proteomes" id="UP000249061">
    <property type="component" value="Unassembled WGS sequence"/>
</dbReference>